<comment type="caution">
    <text evidence="3">The sequence shown here is derived from an EMBL/GenBank/DDBJ whole genome shotgun (WGS) entry which is preliminary data.</text>
</comment>
<evidence type="ECO:0000313" key="3">
    <source>
        <dbReference type="EMBL" id="RHZ60887.1"/>
    </source>
</evidence>
<dbReference type="EMBL" id="PQFF01000320">
    <property type="protein sequence ID" value="RHZ60887.1"/>
    <property type="molecule type" value="Genomic_DNA"/>
</dbReference>
<dbReference type="AlphaFoldDB" id="A0A397HD20"/>
<evidence type="ECO:0000256" key="2">
    <source>
        <dbReference type="SAM" id="Phobius"/>
    </source>
</evidence>
<name>A0A397HD20_9GLOM</name>
<dbReference type="InterPro" id="IPR050767">
    <property type="entry name" value="Sel1_AlgK"/>
</dbReference>
<dbReference type="Pfam" id="PF08238">
    <property type="entry name" value="Sel1"/>
    <property type="match status" value="7"/>
</dbReference>
<dbReference type="Proteomes" id="UP000266861">
    <property type="component" value="Unassembled WGS sequence"/>
</dbReference>
<evidence type="ECO:0000256" key="1">
    <source>
        <dbReference type="ARBA" id="ARBA00038101"/>
    </source>
</evidence>
<comment type="similarity">
    <text evidence="1">Belongs to the sel-1 family.</text>
</comment>
<accession>A0A397HD20</accession>
<dbReference type="STRING" id="1348612.A0A397HD20"/>
<dbReference type="OrthoDB" id="200229at2759"/>
<dbReference type="InterPro" id="IPR011990">
    <property type="entry name" value="TPR-like_helical_dom_sf"/>
</dbReference>
<proteinExistence type="inferred from homology"/>
<keyword evidence="2" id="KW-0812">Transmembrane</keyword>
<dbReference type="PANTHER" id="PTHR11102">
    <property type="entry name" value="SEL-1-LIKE PROTEIN"/>
    <property type="match status" value="1"/>
</dbReference>
<evidence type="ECO:0000313" key="4">
    <source>
        <dbReference type="Proteomes" id="UP000266861"/>
    </source>
</evidence>
<dbReference type="InterPro" id="IPR006597">
    <property type="entry name" value="Sel1-like"/>
</dbReference>
<evidence type="ECO:0008006" key="5">
    <source>
        <dbReference type="Google" id="ProtNLM"/>
    </source>
</evidence>
<feature type="transmembrane region" description="Helical" evidence="2">
    <location>
        <begin position="139"/>
        <end position="159"/>
    </location>
</feature>
<keyword evidence="2" id="KW-0472">Membrane</keyword>
<organism evidence="3 4">
    <name type="scientific">Diversispora epigaea</name>
    <dbReference type="NCBI Taxonomy" id="1348612"/>
    <lineage>
        <taxon>Eukaryota</taxon>
        <taxon>Fungi</taxon>
        <taxon>Fungi incertae sedis</taxon>
        <taxon>Mucoromycota</taxon>
        <taxon>Glomeromycotina</taxon>
        <taxon>Glomeromycetes</taxon>
        <taxon>Diversisporales</taxon>
        <taxon>Diversisporaceae</taxon>
        <taxon>Diversispora</taxon>
    </lineage>
</organism>
<keyword evidence="4" id="KW-1185">Reference proteome</keyword>
<keyword evidence="2" id="KW-1133">Transmembrane helix</keyword>
<protein>
    <recommendedName>
        <fullName evidence="5">HCP-like protein</fullName>
    </recommendedName>
</protein>
<gene>
    <name evidence="3" type="ORF">Glove_350g103</name>
</gene>
<dbReference type="PANTHER" id="PTHR11102:SF160">
    <property type="entry name" value="ERAD-ASSOCIATED E3 UBIQUITIN-PROTEIN LIGASE COMPONENT HRD3"/>
    <property type="match status" value="1"/>
</dbReference>
<dbReference type="Gene3D" id="1.25.40.10">
    <property type="entry name" value="Tetratricopeptide repeat domain"/>
    <property type="match status" value="2"/>
</dbReference>
<sequence>MNDFIIKPKREKSKTGIPPPKYKEIFTDCLKYHGNSRPGILEIVNALSEININSDTDINAKNKLEKSTEEEIHPSINSIIITTKTDDYNIIFIKKIFEFFINIFKIQFQEMRPIVIKNYVREHNLNPVKILHKMIRYPSYYWFTSLIGVFYQFGIGTVIDNQIAFKFFNLASNERIYMKNISSNPSLKKFYDINEEIGTMYLAYMYLHGIGVEKDLKKSFQIYSKVTDEGSSIALNRVAYCYDFGFGVEKSEEKAFELYMKSAKKGNIVAQHNVGEGKGIAKDEVKGFQLHLKSALAGNVNSINNTGCCYYNGIGVNVDKKEAFRWYFNGAKKGDPSSQHNLGLFYKYGHGINQDQVKAFEWRKKAAENDIQSQYIVGKYFYEGRGTRKDIIKAIYWLNKAKENGNINANILLEEVIDQINANTLLEEVKDIENWKLMIAFLGFMALLNKTSESILVHNGTIKPNDFSINYLKSLNTAITISIQYTDFRYLELFNKV</sequence>
<reference evidence="3 4" key="1">
    <citation type="submission" date="2018-08" db="EMBL/GenBank/DDBJ databases">
        <title>Genome and evolution of the arbuscular mycorrhizal fungus Diversispora epigaea (formerly Glomus versiforme) and its bacterial endosymbionts.</title>
        <authorList>
            <person name="Sun X."/>
            <person name="Fei Z."/>
            <person name="Harrison M."/>
        </authorList>
    </citation>
    <scope>NUCLEOTIDE SEQUENCE [LARGE SCALE GENOMIC DNA]</scope>
    <source>
        <strain evidence="3 4">IT104</strain>
    </source>
</reference>
<dbReference type="SMART" id="SM00671">
    <property type="entry name" value="SEL1"/>
    <property type="match status" value="7"/>
</dbReference>
<dbReference type="SUPFAM" id="SSF81901">
    <property type="entry name" value="HCP-like"/>
    <property type="match status" value="2"/>
</dbReference>